<keyword evidence="1" id="KW-0472">Membrane</keyword>
<sequence length="133" mass="15123">MLLKLWIWAAAAGCLGAFALTLFPESIEGRGNSVWWQVFSLEYLTSVGLLALSCLLLSRVTIRSVARGLDLPGRWRDRRRWACVCPVLFTVVCIGFFAKVLLVHTAVFTSVFILREILLWRAKHKEIFRSGLR</sequence>
<organism evidence="2 3">
    <name type="scientific">Paludifilum halophilum</name>
    <dbReference type="NCBI Taxonomy" id="1642702"/>
    <lineage>
        <taxon>Bacteria</taxon>
        <taxon>Bacillati</taxon>
        <taxon>Bacillota</taxon>
        <taxon>Bacilli</taxon>
        <taxon>Bacillales</taxon>
        <taxon>Thermoactinomycetaceae</taxon>
        <taxon>Paludifilum</taxon>
    </lineage>
</organism>
<reference evidence="2 3" key="1">
    <citation type="submission" date="2017-07" db="EMBL/GenBank/DDBJ databases">
        <title>The genome sequence of Paludifilum halophilum highlights mechanisms for microbial adaptation to high salt environemnts.</title>
        <authorList>
            <person name="Belbahri L."/>
        </authorList>
    </citation>
    <scope>NUCLEOTIDE SEQUENCE [LARGE SCALE GENOMIC DNA]</scope>
    <source>
        <strain evidence="2 3">DSM 102817</strain>
    </source>
</reference>
<gene>
    <name evidence="2" type="ORF">CHM34_01760</name>
</gene>
<comment type="caution">
    <text evidence="2">The sequence shown here is derived from an EMBL/GenBank/DDBJ whole genome shotgun (WGS) entry which is preliminary data.</text>
</comment>
<evidence type="ECO:0000313" key="2">
    <source>
        <dbReference type="EMBL" id="OYD09745.1"/>
    </source>
</evidence>
<feature type="transmembrane region" description="Helical" evidence="1">
    <location>
        <begin position="81"/>
        <end position="97"/>
    </location>
</feature>
<keyword evidence="1" id="KW-1133">Transmembrane helix</keyword>
<dbReference type="Proteomes" id="UP000215459">
    <property type="component" value="Unassembled WGS sequence"/>
</dbReference>
<keyword evidence="1" id="KW-0812">Transmembrane</keyword>
<feature type="transmembrane region" description="Helical" evidence="1">
    <location>
        <begin position="43"/>
        <end position="60"/>
    </location>
</feature>
<evidence type="ECO:0000313" key="3">
    <source>
        <dbReference type="Proteomes" id="UP000215459"/>
    </source>
</evidence>
<dbReference type="AlphaFoldDB" id="A0A235BDS5"/>
<dbReference type="EMBL" id="NOWF01000001">
    <property type="protein sequence ID" value="OYD09745.1"/>
    <property type="molecule type" value="Genomic_DNA"/>
</dbReference>
<keyword evidence="3" id="KW-1185">Reference proteome</keyword>
<dbReference type="RefSeq" id="WP_094262846.1">
    <property type="nucleotide sequence ID" value="NZ_NOWF01000001.1"/>
</dbReference>
<name>A0A235BDS5_9BACL</name>
<protein>
    <submittedName>
        <fullName evidence="2">Uncharacterized protein</fullName>
    </submittedName>
</protein>
<proteinExistence type="predicted"/>
<evidence type="ECO:0000256" key="1">
    <source>
        <dbReference type="SAM" id="Phobius"/>
    </source>
</evidence>
<accession>A0A235BDS5</accession>